<feature type="region of interest" description="Disordered" evidence="11">
    <location>
        <begin position="458"/>
        <end position="485"/>
    </location>
</feature>
<dbReference type="InterPro" id="IPR008410">
    <property type="entry name" value="BCSC_C"/>
</dbReference>
<keyword evidence="7" id="KW-0135">Cellulose biosynthesis</keyword>
<feature type="signal peptide" evidence="12">
    <location>
        <begin position="1"/>
        <end position="29"/>
    </location>
</feature>
<sequence>MIKGKHSAKGRGTLRVALALAAWPGLAMAQPAPTGATPANAPGGATPGAVEVLVRQAERWLAQQRTDLAAPAVERALAAAPDSPAVLSVAARLEVARGNREAANAILARLRAAGATPEQRGQAESAVRGAAIDRNAVEEARRLAREGRADAAAQRYRQVFGTEGPTDVYAQEYYQTLSGTEAGRAEGQRGLAALAARPDATDRTRLAHAQGLTYSAATRAEGIRRLAELADRPEVAQEARQSWRAALGFAGNDPAAAPVIESYLQRFPDDAELRRRLEALRAAPPPVPTDPSAPARQAAFASLNSGAAAEAARAFETILAGNPGDADALGGLGVVRLRQGNQPEARRLLERAVAADPARAQQWQKALDAASYSTDVAEAQARLRRNDLDAADAAARRAALREVDDRSDAEVVLGELALRRSDAAGAEARFRAALSRRPGFGAAQQGLNAALRAQGRPAEFATAQSAGRAASGAPPNTSAESNSYRAEAARVADPAAAAAILRNAVAAAPEDPWTRLDLARALRRQGRGAEARATVEELAARTANPDAAYAAALLAEEDNRNADADALLSRVPPNRRSPDMSRLAARIRGQREVQSAAALLPLSPMEGRARLLTLAARPDPTGSTAVSVIRAFGQANDRAGAAEAARVAVANRATGGAAARIAIAGALLGAGLESEATALAAEAEASGATAEQRRDLAQLRAGVAIRAADRLNEAGDQADAFERLRPVLAEDPANGDARLALSRLYLGARRPEEALRVAEAVLVRDPRNIDARRSAIEASLALGDRQRAEGLLAGAQANSARDSRVALLEARVARAAGDEGRARRALEMAASLREAELGGSARANVAAAAGAVPMAGLSNPFLRAASTGSGPTFTSATPTDPVLRGIQAESDALRNETGTLLTAGAAGRLRSGDRGLDRLTELGATFQAGISPGTLGGRLTASVQPVTIESGSPNADVQALRRFGTNALNTNLAADAAAVAQRRDTSAAGVALALNYVRGDWLKLDVGTTPLGFRNNNVVGGIEVSPALSDKLRIRVAGERRAVTDSLLSWAGAVDDRTGISMGPVMRTSGRGQVEVPIGTGFAYAGGGYASFEGDNVAENTRVEAGAGVSLPITKSASGELTAGVDLVYFGYDRNLRYFTLGHGGYFSPQQYTALNIPVDYRGRVGDVSYRLGATAGYASYREDRAALFPNNPGLQAEAEARAAATVGTASPVSAFYAGQSQSGFVGGVRAEVDWAISPTLTLGGAVRYDKAANFDETRVLMRLQNRF</sequence>
<proteinExistence type="inferred from homology"/>
<dbReference type="EMBL" id="JBHLVZ010000098">
    <property type="protein sequence ID" value="MFC0389257.1"/>
    <property type="molecule type" value="Genomic_DNA"/>
</dbReference>
<evidence type="ECO:0000256" key="4">
    <source>
        <dbReference type="ARBA" id="ARBA00022729"/>
    </source>
</evidence>
<comment type="caution">
    <text evidence="14">The sequence shown here is derived from an EMBL/GenBank/DDBJ whole genome shotgun (WGS) entry which is preliminary data.</text>
</comment>
<feature type="domain" description="Cellulose synthase operon C C-terminal" evidence="13">
    <location>
        <begin position="919"/>
        <end position="1265"/>
    </location>
</feature>
<keyword evidence="5" id="KW-0677">Repeat</keyword>
<dbReference type="RefSeq" id="WP_377056459.1">
    <property type="nucleotide sequence ID" value="NZ_JBHLVZ010000098.1"/>
</dbReference>
<evidence type="ECO:0000313" key="14">
    <source>
        <dbReference type="EMBL" id="MFC0389257.1"/>
    </source>
</evidence>
<dbReference type="InterPro" id="IPR019734">
    <property type="entry name" value="TPR_rpt"/>
</dbReference>
<comment type="similarity">
    <text evidence="3">Belongs to the AcsC/BcsC family.</text>
</comment>
<dbReference type="Pfam" id="PF14559">
    <property type="entry name" value="TPR_19"/>
    <property type="match status" value="3"/>
</dbReference>
<keyword evidence="15" id="KW-1185">Reference proteome</keyword>
<dbReference type="PROSITE" id="PS50005">
    <property type="entry name" value="TPR"/>
    <property type="match status" value="1"/>
</dbReference>
<dbReference type="SUPFAM" id="SSF48452">
    <property type="entry name" value="TPR-like"/>
    <property type="match status" value="3"/>
</dbReference>
<reference evidence="14 15" key="1">
    <citation type="submission" date="2024-09" db="EMBL/GenBank/DDBJ databases">
        <authorList>
            <person name="Sun Q."/>
            <person name="Mori K."/>
        </authorList>
    </citation>
    <scope>NUCLEOTIDE SEQUENCE [LARGE SCALE GENOMIC DNA]</scope>
    <source>
        <strain evidence="14 15">CCM 7468</strain>
    </source>
</reference>
<organism evidence="14 15">
    <name type="scientific">Muricoccus vinaceus</name>
    <dbReference type="NCBI Taxonomy" id="424704"/>
    <lineage>
        <taxon>Bacteria</taxon>
        <taxon>Pseudomonadati</taxon>
        <taxon>Pseudomonadota</taxon>
        <taxon>Alphaproteobacteria</taxon>
        <taxon>Acetobacterales</taxon>
        <taxon>Roseomonadaceae</taxon>
        <taxon>Muricoccus</taxon>
    </lineage>
</organism>
<comment type="pathway">
    <text evidence="2">Glycan metabolism; bacterial cellulose biosynthesis.</text>
</comment>
<accession>A0ABV6J137</accession>
<evidence type="ECO:0000313" key="15">
    <source>
        <dbReference type="Proteomes" id="UP001589789"/>
    </source>
</evidence>
<evidence type="ECO:0000256" key="2">
    <source>
        <dbReference type="ARBA" id="ARBA00005186"/>
    </source>
</evidence>
<dbReference type="InterPro" id="IPR003921">
    <property type="entry name" value="Cell_synth_C"/>
</dbReference>
<feature type="repeat" description="TPR" evidence="10">
    <location>
        <begin position="326"/>
        <end position="359"/>
    </location>
</feature>
<evidence type="ECO:0000256" key="8">
    <source>
        <dbReference type="ARBA" id="ARBA00023136"/>
    </source>
</evidence>
<evidence type="ECO:0000256" key="6">
    <source>
        <dbReference type="ARBA" id="ARBA00022803"/>
    </source>
</evidence>
<evidence type="ECO:0000256" key="5">
    <source>
        <dbReference type="ARBA" id="ARBA00022737"/>
    </source>
</evidence>
<evidence type="ECO:0000259" key="13">
    <source>
        <dbReference type="Pfam" id="PF05420"/>
    </source>
</evidence>
<evidence type="ECO:0000256" key="9">
    <source>
        <dbReference type="ARBA" id="ARBA00023237"/>
    </source>
</evidence>
<name>A0ABV6J137_9PROT</name>
<evidence type="ECO:0000256" key="11">
    <source>
        <dbReference type="SAM" id="MobiDB-lite"/>
    </source>
</evidence>
<dbReference type="InterPro" id="IPR011990">
    <property type="entry name" value="TPR-like_helical_dom_sf"/>
</dbReference>
<evidence type="ECO:0000256" key="12">
    <source>
        <dbReference type="SAM" id="SignalP"/>
    </source>
</evidence>
<comment type="subcellular location">
    <subcellularLocation>
        <location evidence="1">Cell outer membrane</location>
        <topology evidence="1">Peripheral membrane protein</topology>
    </subcellularLocation>
</comment>
<feature type="chain" id="PRO_5046830431" evidence="12">
    <location>
        <begin position="30"/>
        <end position="1268"/>
    </location>
</feature>
<evidence type="ECO:0000256" key="7">
    <source>
        <dbReference type="ARBA" id="ARBA00022916"/>
    </source>
</evidence>
<dbReference type="Gene3D" id="1.25.40.10">
    <property type="entry name" value="Tetratricopeptide repeat domain"/>
    <property type="match status" value="3"/>
</dbReference>
<keyword evidence="6 10" id="KW-0802">TPR repeat</keyword>
<evidence type="ECO:0000256" key="10">
    <source>
        <dbReference type="PROSITE-ProRule" id="PRU00339"/>
    </source>
</evidence>
<keyword evidence="8" id="KW-0472">Membrane</keyword>
<dbReference type="SUPFAM" id="SSF56935">
    <property type="entry name" value="Porins"/>
    <property type="match status" value="1"/>
</dbReference>
<keyword evidence="9" id="KW-0998">Cell outer membrane</keyword>
<evidence type="ECO:0000256" key="1">
    <source>
        <dbReference type="ARBA" id="ARBA00004339"/>
    </source>
</evidence>
<keyword evidence="4 12" id="KW-0732">Signal</keyword>
<evidence type="ECO:0000256" key="3">
    <source>
        <dbReference type="ARBA" id="ARBA00005886"/>
    </source>
</evidence>
<dbReference type="SMART" id="SM00028">
    <property type="entry name" value="TPR"/>
    <property type="match status" value="4"/>
</dbReference>
<dbReference type="Proteomes" id="UP001589789">
    <property type="component" value="Unassembled WGS sequence"/>
</dbReference>
<dbReference type="Pfam" id="PF05420">
    <property type="entry name" value="BCSC_C"/>
    <property type="match status" value="1"/>
</dbReference>
<protein>
    <submittedName>
        <fullName evidence="14">Cellulose synthase subunit BcsC-related outer membrane protein</fullName>
    </submittedName>
</protein>
<feature type="compositionally biased region" description="Polar residues" evidence="11">
    <location>
        <begin position="474"/>
        <end position="484"/>
    </location>
</feature>
<gene>
    <name evidence="14" type="ORF">ACFFIC_27480</name>
</gene>
<dbReference type="PRINTS" id="PR01441">
    <property type="entry name" value="CELLSNTHASEC"/>
</dbReference>